<comment type="subcellular location">
    <subcellularLocation>
        <location evidence="1">Cytoplasm</location>
    </subcellularLocation>
</comment>
<comment type="similarity">
    <text evidence="3">Belongs to the UMP kinase family.</text>
</comment>
<dbReference type="InterPro" id="IPR001048">
    <property type="entry name" value="Asp/Glu/Uridylate_kinase"/>
</dbReference>
<comment type="pathway">
    <text evidence="2">Pyrimidine metabolism; CTP biosynthesis via de novo pathway; UDP from UMP (UMPK route): step 1/1.</text>
</comment>
<evidence type="ECO:0000256" key="10">
    <source>
        <dbReference type="ARBA" id="ARBA00022840"/>
    </source>
</evidence>
<accession>E0SQ35</accession>
<dbReference type="InterPro" id="IPR011818">
    <property type="entry name" value="Uridylate_kinase_arch/spir"/>
</dbReference>
<evidence type="ECO:0000259" key="14">
    <source>
        <dbReference type="Pfam" id="PF00696"/>
    </source>
</evidence>
<keyword evidence="6" id="KW-0963">Cytoplasm</keyword>
<keyword evidence="16" id="KW-1185">Reference proteome</keyword>
<protein>
    <recommendedName>
        <fullName evidence="5">Uridylate kinase</fullName>
        <ecNumber evidence="4">2.7.4.22</ecNumber>
    </recommendedName>
    <alternativeName>
        <fullName evidence="12">Uridine monophosphate kinase</fullName>
    </alternativeName>
</protein>
<dbReference type="Gene3D" id="3.40.1160.10">
    <property type="entry name" value="Acetylglutamate kinase-like"/>
    <property type="match status" value="1"/>
</dbReference>
<dbReference type="KEGG" id="iag:Igag_1363"/>
<dbReference type="BioCyc" id="IAGG583356:GHAH-1346-MONOMER"/>
<dbReference type="InterPro" id="IPR011817">
    <property type="entry name" value="Uridylate_kinase"/>
</dbReference>
<evidence type="ECO:0000256" key="6">
    <source>
        <dbReference type="ARBA" id="ARBA00022490"/>
    </source>
</evidence>
<evidence type="ECO:0000256" key="1">
    <source>
        <dbReference type="ARBA" id="ARBA00004496"/>
    </source>
</evidence>
<dbReference type="EMBL" id="CP002098">
    <property type="protein sequence ID" value="ADM28166.1"/>
    <property type="molecule type" value="Genomic_DNA"/>
</dbReference>
<keyword evidence="11" id="KW-0665">Pyrimidine biosynthesis</keyword>
<dbReference type="SUPFAM" id="SSF53633">
    <property type="entry name" value="Carbamate kinase-like"/>
    <property type="match status" value="1"/>
</dbReference>
<feature type="domain" description="Aspartate/glutamate/uridylate kinase" evidence="14">
    <location>
        <begin position="3"/>
        <end position="203"/>
    </location>
</feature>
<evidence type="ECO:0000256" key="9">
    <source>
        <dbReference type="ARBA" id="ARBA00022777"/>
    </source>
</evidence>
<dbReference type="GO" id="GO:0044210">
    <property type="term" value="P:'de novo' CTP biosynthetic process"/>
    <property type="evidence" value="ECO:0007669"/>
    <property type="project" value="UniProtKB-UniPathway"/>
</dbReference>
<evidence type="ECO:0000256" key="13">
    <source>
        <dbReference type="ARBA" id="ARBA00047767"/>
    </source>
</evidence>
<evidence type="ECO:0000256" key="11">
    <source>
        <dbReference type="ARBA" id="ARBA00022975"/>
    </source>
</evidence>
<organism evidence="15 16">
    <name type="scientific">Ignisphaera aggregans (strain DSM 17230 / JCM 13409 / AQ1.S1)</name>
    <dbReference type="NCBI Taxonomy" id="583356"/>
    <lineage>
        <taxon>Archaea</taxon>
        <taxon>Thermoproteota</taxon>
        <taxon>Thermoprotei</taxon>
        <taxon>Desulfurococcales</taxon>
        <taxon>Desulfurococcaceae</taxon>
        <taxon>Ignisphaera</taxon>
    </lineage>
</organism>
<reference evidence="15 16" key="1">
    <citation type="journal article" date="2010" name="Stand. Genomic Sci.">
        <title>Complete genome sequence of Ignisphaera aggregans type strain (AQ1.S1).</title>
        <authorList>
            <person name="Goker M."/>
            <person name="Held B."/>
            <person name="Lapidus A."/>
            <person name="Nolan M."/>
            <person name="Spring S."/>
            <person name="Yasawong M."/>
            <person name="Lucas S."/>
            <person name="Glavina Del Rio T."/>
            <person name="Tice H."/>
            <person name="Cheng J.F."/>
            <person name="Goodwin L."/>
            <person name="Tapia R."/>
            <person name="Pitluck S."/>
            <person name="Liolios K."/>
            <person name="Ivanova N."/>
            <person name="Mavromatis K."/>
            <person name="Mikhailova N."/>
            <person name="Pati A."/>
            <person name="Chen A."/>
            <person name="Palaniappan K."/>
            <person name="Brambilla E."/>
            <person name="Land M."/>
            <person name="Hauser L."/>
            <person name="Chang Y.J."/>
            <person name="Jeffries C.D."/>
            <person name="Brettin T."/>
            <person name="Detter J.C."/>
            <person name="Han C."/>
            <person name="Rohde M."/>
            <person name="Sikorski J."/>
            <person name="Woyke T."/>
            <person name="Bristow J."/>
            <person name="Eisen J.A."/>
            <person name="Markowitz V."/>
            <person name="Hugenholtz P."/>
            <person name="Kyrpides N.C."/>
            <person name="Klenk H.P."/>
        </authorList>
    </citation>
    <scope>NUCLEOTIDE SEQUENCE [LARGE SCALE GENOMIC DNA]</scope>
    <source>
        <strain evidence="16">DSM 17230 / JCM 13409 / AQ1.S1</strain>
    </source>
</reference>
<dbReference type="HOGENOM" id="CLU_079546_0_0_2"/>
<dbReference type="AlphaFoldDB" id="E0SQ35"/>
<gene>
    <name evidence="15" type="ordered locus">Igag_1363</name>
</gene>
<dbReference type="Proteomes" id="UP000001304">
    <property type="component" value="Chromosome"/>
</dbReference>
<evidence type="ECO:0000256" key="3">
    <source>
        <dbReference type="ARBA" id="ARBA00007614"/>
    </source>
</evidence>
<proteinExistence type="inferred from homology"/>
<dbReference type="NCBIfam" id="TIGR02076">
    <property type="entry name" value="pyrH_arch"/>
    <property type="match status" value="1"/>
</dbReference>
<evidence type="ECO:0000313" key="15">
    <source>
        <dbReference type="EMBL" id="ADM28166.1"/>
    </source>
</evidence>
<dbReference type="GO" id="GO:0033862">
    <property type="term" value="F:UMP kinase activity"/>
    <property type="evidence" value="ECO:0007669"/>
    <property type="project" value="UniProtKB-EC"/>
</dbReference>
<dbReference type="GO" id="GO:0006225">
    <property type="term" value="P:UDP biosynthetic process"/>
    <property type="evidence" value="ECO:0007669"/>
    <property type="project" value="TreeGrafter"/>
</dbReference>
<evidence type="ECO:0000313" key="16">
    <source>
        <dbReference type="Proteomes" id="UP000001304"/>
    </source>
</evidence>
<evidence type="ECO:0000256" key="4">
    <source>
        <dbReference type="ARBA" id="ARBA00012899"/>
    </source>
</evidence>
<dbReference type="InterPro" id="IPR036393">
    <property type="entry name" value="AceGlu_kinase-like_sf"/>
</dbReference>
<dbReference type="GO" id="GO:0005524">
    <property type="term" value="F:ATP binding"/>
    <property type="evidence" value="ECO:0007669"/>
    <property type="project" value="UniProtKB-KW"/>
</dbReference>
<name>E0SQ35_IGNAA</name>
<evidence type="ECO:0000256" key="2">
    <source>
        <dbReference type="ARBA" id="ARBA00004791"/>
    </source>
</evidence>
<keyword evidence="7 15" id="KW-0808">Transferase</keyword>
<dbReference type="UniPathway" id="UPA00159">
    <property type="reaction ID" value="UER00275"/>
</dbReference>
<dbReference type="STRING" id="583356.Igag_1363"/>
<keyword evidence="10" id="KW-0067">ATP-binding</keyword>
<comment type="catalytic activity">
    <reaction evidence="13">
        <text>UMP + ATP = UDP + ADP</text>
        <dbReference type="Rhea" id="RHEA:24400"/>
        <dbReference type="ChEBI" id="CHEBI:30616"/>
        <dbReference type="ChEBI" id="CHEBI:57865"/>
        <dbReference type="ChEBI" id="CHEBI:58223"/>
        <dbReference type="ChEBI" id="CHEBI:456216"/>
        <dbReference type="EC" id="2.7.4.22"/>
    </reaction>
</comment>
<evidence type="ECO:0000256" key="12">
    <source>
        <dbReference type="ARBA" id="ARBA00032092"/>
    </source>
</evidence>
<sequence length="226" mass="24790">MEKRFVLKISGKIIDPREPQRIAGYSSVIKRLVDDGYRVAVVVGGGPYAREYISCAKNLGFTDAQADIIGIEIARVNALLLAYALGEYGYIPIPRNIEDVYRAWSTGKVVVVGGLQPGQSTAAVAMVIAESLGVRNVLYATTVDGIYDKDPNKFSNAKKLNRISIDEVQKYISQRYEAGGYELLDPLAIGIAKRSCIEITVFNGLQPENVFKALLHEIGTHVICHE</sequence>
<evidence type="ECO:0000256" key="7">
    <source>
        <dbReference type="ARBA" id="ARBA00022679"/>
    </source>
</evidence>
<dbReference type="PANTHER" id="PTHR42833:SF4">
    <property type="entry name" value="URIDYLATE KINASE PUMPKIN, CHLOROPLASTIC"/>
    <property type="match status" value="1"/>
</dbReference>
<keyword evidence="8" id="KW-0547">Nucleotide-binding</keyword>
<dbReference type="Pfam" id="PF00696">
    <property type="entry name" value="AA_kinase"/>
    <property type="match status" value="1"/>
</dbReference>
<dbReference type="PANTHER" id="PTHR42833">
    <property type="entry name" value="URIDYLATE KINASE"/>
    <property type="match status" value="1"/>
</dbReference>
<evidence type="ECO:0000256" key="8">
    <source>
        <dbReference type="ARBA" id="ARBA00022741"/>
    </source>
</evidence>
<keyword evidence="9 15" id="KW-0418">Kinase</keyword>
<dbReference type="PIRSF" id="PIRSF005650">
    <property type="entry name" value="Uridylate_kin"/>
    <property type="match status" value="1"/>
</dbReference>
<evidence type="ECO:0000256" key="5">
    <source>
        <dbReference type="ARBA" id="ARBA00016403"/>
    </source>
</evidence>
<dbReference type="GO" id="GO:0005737">
    <property type="term" value="C:cytoplasm"/>
    <property type="evidence" value="ECO:0007669"/>
    <property type="project" value="UniProtKB-SubCell"/>
</dbReference>
<dbReference type="EC" id="2.7.4.22" evidence="4"/>